<reference evidence="2" key="1">
    <citation type="submission" date="2023-04" db="EMBL/GenBank/DDBJ databases">
        <title>Phytophthora fragariaefolia NBRC 109709.</title>
        <authorList>
            <person name="Ichikawa N."/>
            <person name="Sato H."/>
            <person name="Tonouchi N."/>
        </authorList>
    </citation>
    <scope>NUCLEOTIDE SEQUENCE</scope>
    <source>
        <strain evidence="2">NBRC 109709</strain>
    </source>
</reference>
<evidence type="ECO:0000313" key="2">
    <source>
        <dbReference type="EMBL" id="GMF15562.1"/>
    </source>
</evidence>
<feature type="region of interest" description="Disordered" evidence="1">
    <location>
        <begin position="148"/>
        <end position="167"/>
    </location>
</feature>
<evidence type="ECO:0000313" key="3">
    <source>
        <dbReference type="Proteomes" id="UP001165121"/>
    </source>
</evidence>
<dbReference type="InterPro" id="IPR036397">
    <property type="entry name" value="RNaseH_sf"/>
</dbReference>
<sequence>MEEGWITPDIYLGPDPSIEERDYGADGPRVALCECASELRRLIMGNSQLAIKQFMGVIACKKDAMQVELARHKEFTKKLNSVRYLHVVRLHDSAADAMATKALEAMAGRVVLSIERKAELRALDKFPKMLYTSQNSADIDVNSADAAGNSADANGNSAKSAEEPRVTATTLRVPDANDIDPLVIQAERRQRISKAHDEELRWADLKGEFAQLSHRRTHNAGMVADEYVLSEDGLQYRQDKVRRSD</sequence>
<feature type="compositionally biased region" description="Low complexity" evidence="1">
    <location>
        <begin position="148"/>
        <end position="159"/>
    </location>
</feature>
<dbReference type="OrthoDB" id="2016287at2759"/>
<name>A0A9W6TJS0_9STRA</name>
<dbReference type="AlphaFoldDB" id="A0A9W6TJS0"/>
<protein>
    <submittedName>
        <fullName evidence="2">Unnamed protein product</fullName>
    </submittedName>
</protein>
<dbReference type="GO" id="GO:0003676">
    <property type="term" value="F:nucleic acid binding"/>
    <property type="evidence" value="ECO:0007669"/>
    <property type="project" value="InterPro"/>
</dbReference>
<evidence type="ECO:0000256" key="1">
    <source>
        <dbReference type="SAM" id="MobiDB-lite"/>
    </source>
</evidence>
<organism evidence="2 3">
    <name type="scientific">Phytophthora fragariaefolia</name>
    <dbReference type="NCBI Taxonomy" id="1490495"/>
    <lineage>
        <taxon>Eukaryota</taxon>
        <taxon>Sar</taxon>
        <taxon>Stramenopiles</taxon>
        <taxon>Oomycota</taxon>
        <taxon>Peronosporomycetes</taxon>
        <taxon>Peronosporales</taxon>
        <taxon>Peronosporaceae</taxon>
        <taxon>Phytophthora</taxon>
    </lineage>
</organism>
<dbReference type="EMBL" id="BSXT01000037">
    <property type="protein sequence ID" value="GMF15562.1"/>
    <property type="molecule type" value="Genomic_DNA"/>
</dbReference>
<comment type="caution">
    <text evidence="2">The sequence shown here is derived from an EMBL/GenBank/DDBJ whole genome shotgun (WGS) entry which is preliminary data.</text>
</comment>
<accession>A0A9W6TJS0</accession>
<gene>
    <name evidence="2" type="ORF">Pfra01_000047200</name>
</gene>
<dbReference type="Proteomes" id="UP001165121">
    <property type="component" value="Unassembled WGS sequence"/>
</dbReference>
<keyword evidence="3" id="KW-1185">Reference proteome</keyword>
<dbReference type="Gene3D" id="3.30.420.10">
    <property type="entry name" value="Ribonuclease H-like superfamily/Ribonuclease H"/>
    <property type="match status" value="1"/>
</dbReference>
<proteinExistence type="predicted"/>